<reference evidence="4" key="3">
    <citation type="submission" date="2018-08" db="UniProtKB">
        <authorList>
            <consortium name="EnsemblPlants"/>
        </authorList>
    </citation>
    <scope>IDENTIFICATION</scope>
    <source>
        <strain evidence="4">cv. Bd21</strain>
    </source>
</reference>
<feature type="region of interest" description="Disordered" evidence="1">
    <location>
        <begin position="1"/>
        <end position="49"/>
    </location>
</feature>
<feature type="compositionally biased region" description="Polar residues" evidence="1">
    <location>
        <begin position="254"/>
        <end position="265"/>
    </location>
</feature>
<feature type="compositionally biased region" description="Polar residues" evidence="1">
    <location>
        <begin position="1"/>
        <end position="22"/>
    </location>
</feature>
<feature type="compositionally biased region" description="Basic and acidic residues" evidence="1">
    <location>
        <begin position="270"/>
        <end position="282"/>
    </location>
</feature>
<dbReference type="EnsemblPlants" id="KQK20492">
    <property type="protein sequence ID" value="KQK20492"/>
    <property type="gene ID" value="BRADI_1g54860v3"/>
</dbReference>
<sequence length="357" mass="39905">MDPNQSHVGPDSPNHQPRNAASMQYAPNYPQPQQHTNPPQFSYGQGISPSHFLQNFHPFASPNNYQQYARPLAIYQGLQHQGRMGYSPHGVFSHAAAGSSPLLRPVSLFGGPGNTSSYGSQVSTPQSGREEPAHVEDVSNSSEEDGKKVVRTNWTDEENTRLGSSWIKHSVDSIDGNGKKAEYYWRQVAEEFNSNRPINGTKRSVKQGVTGTTREWYKGENNGKPFTMEVLWDILKEQPKWKNTFAVEKNKRTTASGAYASSSNPEIDVEPNKEMRPEGQKKAKERRKAKGKGALQPEDKPFEDMLLFHDAIGKRSAALVQTTEASVERTKLNNQEKLKCHEQALDTLGKQLFPENV</sequence>
<dbReference type="AlphaFoldDB" id="A0A0Q3K7N5"/>
<evidence type="ECO:0000313" key="5">
    <source>
        <dbReference type="Proteomes" id="UP000008810"/>
    </source>
</evidence>
<dbReference type="InterPro" id="IPR029466">
    <property type="entry name" value="NAM-associated_C"/>
</dbReference>
<reference evidence="3 4" key="1">
    <citation type="journal article" date="2010" name="Nature">
        <title>Genome sequencing and analysis of the model grass Brachypodium distachyon.</title>
        <authorList>
            <consortium name="International Brachypodium Initiative"/>
        </authorList>
    </citation>
    <scope>NUCLEOTIDE SEQUENCE [LARGE SCALE GENOMIC DNA]</scope>
    <source>
        <strain evidence="3 4">Bd21</strain>
    </source>
</reference>
<feature type="compositionally biased region" description="Basic and acidic residues" evidence="1">
    <location>
        <begin position="128"/>
        <end position="137"/>
    </location>
</feature>
<dbReference type="InParanoid" id="A0A0Q3K7N5"/>
<reference evidence="3" key="2">
    <citation type="submission" date="2017-06" db="EMBL/GenBank/DDBJ databases">
        <title>WGS assembly of Brachypodium distachyon.</title>
        <authorList>
            <consortium name="The International Brachypodium Initiative"/>
            <person name="Lucas S."/>
            <person name="Harmon-Smith M."/>
            <person name="Lail K."/>
            <person name="Tice H."/>
            <person name="Grimwood J."/>
            <person name="Bruce D."/>
            <person name="Barry K."/>
            <person name="Shu S."/>
            <person name="Lindquist E."/>
            <person name="Wang M."/>
            <person name="Pitluck S."/>
            <person name="Vogel J.P."/>
            <person name="Garvin D.F."/>
            <person name="Mockler T.C."/>
            <person name="Schmutz J."/>
            <person name="Rokhsar D."/>
            <person name="Bevan M.W."/>
        </authorList>
    </citation>
    <scope>NUCLEOTIDE SEQUENCE</scope>
    <source>
        <strain evidence="3">Bd21</strain>
    </source>
</reference>
<protein>
    <recommendedName>
        <fullName evidence="2">No apical meristem-associated C-terminal domain-containing protein</fullName>
    </recommendedName>
</protein>
<proteinExistence type="predicted"/>
<dbReference type="Gramene" id="KQK20492">
    <property type="protein sequence ID" value="KQK20492"/>
    <property type="gene ID" value="BRADI_1g54860v3"/>
</dbReference>
<dbReference type="OrthoDB" id="693833at2759"/>
<dbReference type="Proteomes" id="UP000008810">
    <property type="component" value="Chromosome 1"/>
</dbReference>
<feature type="domain" description="No apical meristem-associated C-terminal" evidence="2">
    <location>
        <begin position="224"/>
        <end position="332"/>
    </location>
</feature>
<keyword evidence="5" id="KW-1185">Reference proteome</keyword>
<evidence type="ECO:0000313" key="3">
    <source>
        <dbReference type="EMBL" id="KQK20492.1"/>
    </source>
</evidence>
<feature type="region of interest" description="Disordered" evidence="1">
    <location>
        <begin position="110"/>
        <end position="147"/>
    </location>
</feature>
<dbReference type="STRING" id="15368.A0A0Q3K7N5"/>
<evidence type="ECO:0000313" key="4">
    <source>
        <dbReference type="EnsemblPlants" id="KQK20492"/>
    </source>
</evidence>
<dbReference type="PANTHER" id="PTHR45224">
    <property type="entry name" value="OS01G0527900 PROTEIN-RELATED"/>
    <property type="match status" value="1"/>
</dbReference>
<gene>
    <name evidence="3" type="ORF">BRADI_1g54860v3</name>
</gene>
<dbReference type="Pfam" id="PF14303">
    <property type="entry name" value="NAM-associated"/>
    <property type="match status" value="1"/>
</dbReference>
<dbReference type="EMBL" id="CM000880">
    <property type="protein sequence ID" value="KQK20492.1"/>
    <property type="molecule type" value="Genomic_DNA"/>
</dbReference>
<dbReference type="PANTHER" id="PTHR45224:SF16">
    <property type="entry name" value="OS01G0527900 PROTEIN"/>
    <property type="match status" value="1"/>
</dbReference>
<feature type="compositionally biased region" description="Polar residues" evidence="1">
    <location>
        <begin position="31"/>
        <end position="49"/>
    </location>
</feature>
<organism evidence="3">
    <name type="scientific">Brachypodium distachyon</name>
    <name type="common">Purple false brome</name>
    <name type="synonym">Trachynia distachya</name>
    <dbReference type="NCBI Taxonomy" id="15368"/>
    <lineage>
        <taxon>Eukaryota</taxon>
        <taxon>Viridiplantae</taxon>
        <taxon>Streptophyta</taxon>
        <taxon>Embryophyta</taxon>
        <taxon>Tracheophyta</taxon>
        <taxon>Spermatophyta</taxon>
        <taxon>Magnoliopsida</taxon>
        <taxon>Liliopsida</taxon>
        <taxon>Poales</taxon>
        <taxon>Poaceae</taxon>
        <taxon>BOP clade</taxon>
        <taxon>Pooideae</taxon>
        <taxon>Stipodae</taxon>
        <taxon>Brachypodieae</taxon>
        <taxon>Brachypodium</taxon>
    </lineage>
</organism>
<name>A0A0Q3K7N5_BRADI</name>
<accession>A0A0Q3K7N5</accession>
<evidence type="ECO:0000259" key="2">
    <source>
        <dbReference type="Pfam" id="PF14303"/>
    </source>
</evidence>
<evidence type="ECO:0000256" key="1">
    <source>
        <dbReference type="SAM" id="MobiDB-lite"/>
    </source>
</evidence>
<feature type="region of interest" description="Disordered" evidence="1">
    <location>
        <begin position="254"/>
        <end position="301"/>
    </location>
</feature>
<feature type="compositionally biased region" description="Polar residues" evidence="1">
    <location>
        <begin position="114"/>
        <end position="127"/>
    </location>
</feature>